<keyword evidence="3" id="KW-1185">Reference proteome</keyword>
<proteinExistence type="predicted"/>
<comment type="caution">
    <text evidence="2">The sequence shown here is derived from an EMBL/GenBank/DDBJ whole genome shotgun (WGS) entry which is preliminary data.</text>
</comment>
<evidence type="ECO:0000256" key="1">
    <source>
        <dbReference type="SAM" id="MobiDB-lite"/>
    </source>
</evidence>
<reference evidence="2 3" key="1">
    <citation type="submission" date="2018-08" db="EMBL/GenBank/DDBJ databases">
        <title>Genome and evolution of the arbuscular mycorrhizal fungus Diversispora epigaea (formerly Glomus versiforme) and its bacterial endosymbionts.</title>
        <authorList>
            <person name="Sun X."/>
            <person name="Fei Z."/>
            <person name="Harrison M."/>
        </authorList>
    </citation>
    <scope>NUCLEOTIDE SEQUENCE [LARGE SCALE GENOMIC DNA]</scope>
    <source>
        <strain evidence="2 3">IT104</strain>
    </source>
</reference>
<organism evidence="2 3">
    <name type="scientific">Diversispora epigaea</name>
    <dbReference type="NCBI Taxonomy" id="1348612"/>
    <lineage>
        <taxon>Eukaryota</taxon>
        <taxon>Fungi</taxon>
        <taxon>Fungi incertae sedis</taxon>
        <taxon>Mucoromycota</taxon>
        <taxon>Glomeromycotina</taxon>
        <taxon>Glomeromycetes</taxon>
        <taxon>Diversisporales</taxon>
        <taxon>Diversisporaceae</taxon>
        <taxon>Diversispora</taxon>
    </lineage>
</organism>
<evidence type="ECO:0000313" key="2">
    <source>
        <dbReference type="EMBL" id="RHZ48716.1"/>
    </source>
</evidence>
<accession>A0A397GH25</accession>
<feature type="region of interest" description="Disordered" evidence="1">
    <location>
        <begin position="21"/>
        <end position="79"/>
    </location>
</feature>
<dbReference type="Proteomes" id="UP000266861">
    <property type="component" value="Unassembled WGS sequence"/>
</dbReference>
<dbReference type="EMBL" id="PQFF01000462">
    <property type="protein sequence ID" value="RHZ48716.1"/>
    <property type="molecule type" value="Genomic_DNA"/>
</dbReference>
<evidence type="ECO:0000313" key="3">
    <source>
        <dbReference type="Proteomes" id="UP000266861"/>
    </source>
</evidence>
<feature type="compositionally biased region" description="Polar residues" evidence="1">
    <location>
        <begin position="45"/>
        <end position="60"/>
    </location>
</feature>
<name>A0A397GH25_9GLOM</name>
<protein>
    <submittedName>
        <fullName evidence="2">Uncharacterized protein</fullName>
    </submittedName>
</protein>
<dbReference type="AlphaFoldDB" id="A0A397GH25"/>
<gene>
    <name evidence="2" type="ORF">Glove_543g27</name>
</gene>
<sequence>MPYVSPYEWIPYYKFQDQIIQQQQPAARNSGTKGHDKVNNDDGNDNQALQQQPAARNSGTKGHDKVNNDDGNDNQALVT</sequence>